<dbReference type="Proteomes" id="UP000546213">
    <property type="component" value="Unassembled WGS sequence"/>
</dbReference>
<comment type="caution">
    <text evidence="2">The sequence shown here is derived from an EMBL/GenBank/DDBJ whole genome shotgun (WGS) entry which is preliminary data.</text>
</comment>
<proteinExistence type="predicted"/>
<dbReference type="OrthoDB" id="5095919at2759"/>
<name>A0A8H5KXB9_9HYPO</name>
<keyword evidence="3" id="KW-1185">Reference proteome</keyword>
<gene>
    <name evidence="2" type="ORF">FPCIR_10303</name>
</gene>
<dbReference type="EMBL" id="JAAOAS010000298">
    <property type="protein sequence ID" value="KAF5581128.1"/>
    <property type="molecule type" value="Genomic_DNA"/>
</dbReference>
<organism evidence="2 3">
    <name type="scientific">Fusarium pseudocircinatum</name>
    <dbReference type="NCBI Taxonomy" id="56676"/>
    <lineage>
        <taxon>Eukaryota</taxon>
        <taxon>Fungi</taxon>
        <taxon>Dikarya</taxon>
        <taxon>Ascomycota</taxon>
        <taxon>Pezizomycotina</taxon>
        <taxon>Sordariomycetes</taxon>
        <taxon>Hypocreomycetidae</taxon>
        <taxon>Hypocreales</taxon>
        <taxon>Nectriaceae</taxon>
        <taxon>Fusarium</taxon>
        <taxon>Fusarium fujikuroi species complex</taxon>
    </lineage>
</organism>
<evidence type="ECO:0000256" key="1">
    <source>
        <dbReference type="SAM" id="MobiDB-lite"/>
    </source>
</evidence>
<feature type="region of interest" description="Disordered" evidence="1">
    <location>
        <begin position="1"/>
        <end position="112"/>
    </location>
</feature>
<dbReference type="AlphaFoldDB" id="A0A8H5KXB9"/>
<evidence type="ECO:0000313" key="2">
    <source>
        <dbReference type="EMBL" id="KAF5581128.1"/>
    </source>
</evidence>
<reference evidence="2 3" key="1">
    <citation type="submission" date="2020-05" db="EMBL/GenBank/DDBJ databases">
        <title>Identification and distribution of gene clusters putatively required for synthesis of sphingolipid metabolism inhibitors in phylogenetically diverse species of the filamentous fungus Fusarium.</title>
        <authorList>
            <person name="Kim H.-S."/>
            <person name="Busman M."/>
            <person name="Brown D.W."/>
            <person name="Divon H."/>
            <person name="Uhlig S."/>
            <person name="Proctor R.H."/>
        </authorList>
    </citation>
    <scope>NUCLEOTIDE SEQUENCE [LARGE SCALE GENOMIC DNA]</scope>
    <source>
        <strain evidence="2 3">NRRL 36939</strain>
    </source>
</reference>
<feature type="region of interest" description="Disordered" evidence="1">
    <location>
        <begin position="465"/>
        <end position="528"/>
    </location>
</feature>
<feature type="compositionally biased region" description="Polar residues" evidence="1">
    <location>
        <begin position="561"/>
        <end position="574"/>
    </location>
</feature>
<feature type="region of interest" description="Disordered" evidence="1">
    <location>
        <begin position="134"/>
        <end position="227"/>
    </location>
</feature>
<feature type="compositionally biased region" description="Basic residues" evidence="1">
    <location>
        <begin position="42"/>
        <end position="52"/>
    </location>
</feature>
<feature type="compositionally biased region" description="Polar residues" evidence="1">
    <location>
        <begin position="1"/>
        <end position="12"/>
    </location>
</feature>
<feature type="compositionally biased region" description="Acidic residues" evidence="1">
    <location>
        <begin position="601"/>
        <end position="611"/>
    </location>
</feature>
<feature type="compositionally biased region" description="Polar residues" evidence="1">
    <location>
        <begin position="498"/>
        <end position="513"/>
    </location>
</feature>
<feature type="compositionally biased region" description="Basic and acidic residues" evidence="1">
    <location>
        <begin position="208"/>
        <end position="227"/>
    </location>
</feature>
<evidence type="ECO:0000313" key="3">
    <source>
        <dbReference type="Proteomes" id="UP000546213"/>
    </source>
</evidence>
<sequence>MASTARPSTYDSENQHRWSGPPHDQDEDWSDSTSDNQSKQTKSPKRNFKLRHKLPEHYRQHTSESASQFPEDSYMRQARNATVPYSHDYDPSHSLYQAHPNPRMQYFPSRASRAPPEYPDWYTYLRQGGHVSVPQARNPFVQPSGRSTYGNSFRGYPESGYGIDNFDYDQDIPPPPEYPAQDPQRTPVRPREPQIPNVQPVRDTGNVYRDEVEEKPCRKRSPTPEKARTLAEDNITNADIMEMLRRKEKPFPEDTVTNAEIMEMLRRKEKPLPEDTVTNAEIMEMLRRKEKPLPEDNITNADIMEMLRRKEKPLPEDKVTNAEIMEMLRKIQQEVKENAEIRSDPGRREYRGHRNLSHASQLLLDDDTSIDIGRQQIRELRGIIHRLLEDRRSQDYQDSYAGTSRSFADSRHNRIEMDHRESGLIRQRDLQSLESRLDRVIDHLEMGISPPPQQLLRNYNSRQGYHAPRHQLSPDWDPSMMEPTSPTLSRPPSRRNEYSQPTGNQRQDTQASSEARLRQQASYIPEAEEIPEEYLRAYGDPRAPIRGSMQGRPLGPKRGNGSRSRGWSQPSVGQTGELRGVGKRIVPGDQHKVTPGRDPVVEFEDELESEEEPVRDRTRMPYLGRPRAPDPPAHSGWRNM</sequence>
<accession>A0A8H5KXB9</accession>
<feature type="compositionally biased region" description="Polar residues" evidence="1">
    <location>
        <begin position="31"/>
        <end position="41"/>
    </location>
</feature>
<feature type="region of interest" description="Disordered" evidence="1">
    <location>
        <begin position="540"/>
        <end position="640"/>
    </location>
</feature>
<feature type="compositionally biased region" description="Basic and acidic residues" evidence="1">
    <location>
        <begin position="53"/>
        <end position="62"/>
    </location>
</feature>
<protein>
    <submittedName>
        <fullName evidence="2">Uncharacterized protein</fullName>
    </submittedName>
</protein>